<dbReference type="Pfam" id="PF11751">
    <property type="entry name" value="PorP_SprF"/>
    <property type="match status" value="1"/>
</dbReference>
<accession>A0A521AS46</accession>
<evidence type="ECO:0000313" key="2">
    <source>
        <dbReference type="Proteomes" id="UP000319040"/>
    </source>
</evidence>
<keyword evidence="2" id="KW-1185">Reference proteome</keyword>
<dbReference type="InterPro" id="IPR019861">
    <property type="entry name" value="PorP/SprF_Bacteroidetes"/>
</dbReference>
<protein>
    <submittedName>
        <fullName evidence="1">Type IX secretion system membrane protein, PorP/SprF family</fullName>
    </submittedName>
</protein>
<reference evidence="1 2" key="1">
    <citation type="submission" date="2017-05" db="EMBL/GenBank/DDBJ databases">
        <authorList>
            <person name="Varghese N."/>
            <person name="Submissions S."/>
        </authorList>
    </citation>
    <scope>NUCLEOTIDE SEQUENCE [LARGE SCALE GENOMIC DNA]</scope>
    <source>
        <strain evidence="1 2">DSM 27040</strain>
    </source>
</reference>
<name>A0A521AS46_SACCC</name>
<gene>
    <name evidence="1" type="ORF">SAMN06265379_101353</name>
</gene>
<proteinExistence type="predicted"/>
<dbReference type="RefSeq" id="WP_262709407.1">
    <property type="nucleotide sequence ID" value="NZ_FXTB01000001.1"/>
</dbReference>
<dbReference type="NCBIfam" id="TIGR03519">
    <property type="entry name" value="T9SS_PorP_fam"/>
    <property type="match status" value="1"/>
</dbReference>
<sequence>MRFFCISIYIVIMMLSIAVQGQSLHYSQFFSSPLHLNPALTGVIDSHWRFTNNIRTQGMYFGDPLNTTSVSYDQSVNLYKTKLGLGVLYSYDNAAGPSLPTHKIYASGSSMVQVSERSYIGAGLQVGWVMRSLQYGNFSFPEQYDRETGGFNSLLPTSENFLREFANYPDVNLGALWNYQGEGYLLSTGLAMYHVNGAKDYFLNDNKPLRVRSNWHGSIKVKLNEQLYLLPQSYYTFHNKASEFLIGSNVGMNLKSVNQDFRSISAGIYIRDGIKREFESMIFLLGLNYRNWTAISSFDVDISGLKTTNIFTNAFELTLIYQRPLALLKKTTIPCIRY</sequence>
<dbReference type="EMBL" id="FXTB01000001">
    <property type="protein sequence ID" value="SMO37605.1"/>
    <property type="molecule type" value="Genomic_DNA"/>
</dbReference>
<organism evidence="1 2">
    <name type="scientific">Saccharicrinis carchari</name>
    <dbReference type="NCBI Taxonomy" id="1168039"/>
    <lineage>
        <taxon>Bacteria</taxon>
        <taxon>Pseudomonadati</taxon>
        <taxon>Bacteroidota</taxon>
        <taxon>Bacteroidia</taxon>
        <taxon>Marinilabiliales</taxon>
        <taxon>Marinilabiliaceae</taxon>
        <taxon>Saccharicrinis</taxon>
    </lineage>
</organism>
<dbReference type="AlphaFoldDB" id="A0A521AS46"/>
<evidence type="ECO:0000313" key="1">
    <source>
        <dbReference type="EMBL" id="SMO37605.1"/>
    </source>
</evidence>
<dbReference type="Proteomes" id="UP000319040">
    <property type="component" value="Unassembled WGS sequence"/>
</dbReference>